<keyword evidence="2" id="KW-1185">Reference proteome</keyword>
<gene>
    <name evidence="1" type="ORF">A1QS_15440</name>
</gene>
<comment type="caution">
    <text evidence="1">The sequence shown here is derived from an EMBL/GenBank/DDBJ whole genome shotgun (WGS) entry which is preliminary data.</text>
</comment>
<dbReference type="EMBL" id="AJYS02000105">
    <property type="protein sequence ID" value="OEE38953.1"/>
    <property type="molecule type" value="Genomic_DNA"/>
</dbReference>
<evidence type="ECO:0000313" key="1">
    <source>
        <dbReference type="EMBL" id="OEE38953.1"/>
    </source>
</evidence>
<name>A0A853R6T1_9VIBR</name>
<evidence type="ECO:0000313" key="2">
    <source>
        <dbReference type="Proteomes" id="UP000094808"/>
    </source>
</evidence>
<organism evidence="1 2">
    <name type="scientific">Vibrio ordalii FS-238</name>
    <dbReference type="NCBI Taxonomy" id="617133"/>
    <lineage>
        <taxon>Bacteria</taxon>
        <taxon>Pseudomonadati</taxon>
        <taxon>Pseudomonadota</taxon>
        <taxon>Gammaproteobacteria</taxon>
        <taxon>Vibrionales</taxon>
        <taxon>Vibrionaceae</taxon>
        <taxon>Vibrio</taxon>
    </lineage>
</organism>
<reference evidence="1 2" key="1">
    <citation type="journal article" date="2012" name="Science">
        <title>Ecological populations of bacteria act as socially cohesive units of antibiotic production and resistance.</title>
        <authorList>
            <person name="Cordero O.X."/>
            <person name="Wildschutte H."/>
            <person name="Kirkup B."/>
            <person name="Proehl S."/>
            <person name="Ngo L."/>
            <person name="Hussain F."/>
            <person name="Le Roux F."/>
            <person name="Mincer T."/>
            <person name="Polz M.F."/>
        </authorList>
    </citation>
    <scope>NUCLEOTIDE SEQUENCE [LARGE SCALE GENOMIC DNA]</scope>
    <source>
        <strain evidence="1 2">FS-238</strain>
    </source>
</reference>
<sequence>MSDLLHQLLPLYQRRPYWQSFRSKTDEKVSATTLMWLYFKFDKKNDANGCFWCYVTKRIPL</sequence>
<proteinExistence type="predicted"/>
<dbReference type="AlphaFoldDB" id="A0A853R6T1"/>
<protein>
    <submittedName>
        <fullName evidence="1">Uncharacterized protein</fullName>
    </submittedName>
</protein>
<accession>A0A853R6T1</accession>
<dbReference type="Proteomes" id="UP000094808">
    <property type="component" value="Unassembled WGS sequence"/>
</dbReference>